<dbReference type="EMBL" id="BGZK01000242">
    <property type="protein sequence ID" value="GBP31179.1"/>
    <property type="molecule type" value="Genomic_DNA"/>
</dbReference>
<comment type="caution">
    <text evidence="1">The sequence shown here is derived from an EMBL/GenBank/DDBJ whole genome shotgun (WGS) entry which is preliminary data.</text>
</comment>
<sequence>MNIKINSSNRSVHAQLKGVETSRVVRRHSWMSIQGKPNASSFDRPEIQFVVELPAHIGARGRGPARLYPVARRPAGGAFYVCNTVML</sequence>
<keyword evidence="2" id="KW-1185">Reference proteome</keyword>
<dbReference type="AlphaFoldDB" id="A0A4C1UY25"/>
<organism evidence="1 2">
    <name type="scientific">Eumeta variegata</name>
    <name type="common">Bagworm moth</name>
    <name type="synonym">Eumeta japonica</name>
    <dbReference type="NCBI Taxonomy" id="151549"/>
    <lineage>
        <taxon>Eukaryota</taxon>
        <taxon>Metazoa</taxon>
        <taxon>Ecdysozoa</taxon>
        <taxon>Arthropoda</taxon>
        <taxon>Hexapoda</taxon>
        <taxon>Insecta</taxon>
        <taxon>Pterygota</taxon>
        <taxon>Neoptera</taxon>
        <taxon>Endopterygota</taxon>
        <taxon>Lepidoptera</taxon>
        <taxon>Glossata</taxon>
        <taxon>Ditrysia</taxon>
        <taxon>Tineoidea</taxon>
        <taxon>Psychidae</taxon>
        <taxon>Oiketicinae</taxon>
        <taxon>Eumeta</taxon>
    </lineage>
</organism>
<evidence type="ECO:0000313" key="1">
    <source>
        <dbReference type="EMBL" id="GBP31179.1"/>
    </source>
</evidence>
<dbReference type="Proteomes" id="UP000299102">
    <property type="component" value="Unassembled WGS sequence"/>
</dbReference>
<gene>
    <name evidence="1" type="ORF">EVAR_21617_1</name>
</gene>
<evidence type="ECO:0000313" key="2">
    <source>
        <dbReference type="Proteomes" id="UP000299102"/>
    </source>
</evidence>
<reference evidence="1 2" key="1">
    <citation type="journal article" date="2019" name="Commun. Biol.">
        <title>The bagworm genome reveals a unique fibroin gene that provides high tensile strength.</title>
        <authorList>
            <person name="Kono N."/>
            <person name="Nakamura H."/>
            <person name="Ohtoshi R."/>
            <person name="Tomita M."/>
            <person name="Numata K."/>
            <person name="Arakawa K."/>
        </authorList>
    </citation>
    <scope>NUCLEOTIDE SEQUENCE [LARGE SCALE GENOMIC DNA]</scope>
</reference>
<name>A0A4C1UY25_EUMVA</name>
<protein>
    <submittedName>
        <fullName evidence="1">Uncharacterized protein</fullName>
    </submittedName>
</protein>
<accession>A0A4C1UY25</accession>
<proteinExistence type="predicted"/>